<dbReference type="InterPro" id="IPR006221">
    <property type="entry name" value="TrpG/PapA_dom"/>
</dbReference>
<dbReference type="PRINTS" id="PR00097">
    <property type="entry name" value="ANTSNTHASEII"/>
</dbReference>
<proteinExistence type="predicted"/>
<dbReference type="Pfam" id="PF00117">
    <property type="entry name" value="GATase"/>
    <property type="match status" value="1"/>
</dbReference>
<dbReference type="CDD" id="cd01743">
    <property type="entry name" value="GATase1_Anthranilate_Synthase"/>
    <property type="match status" value="1"/>
</dbReference>
<dbReference type="Gene3D" id="3.40.50.880">
    <property type="match status" value="1"/>
</dbReference>
<dbReference type="GO" id="GO:0046820">
    <property type="term" value="F:4-amino-4-deoxychorismate synthase activity"/>
    <property type="evidence" value="ECO:0007669"/>
    <property type="project" value="UniProtKB-EC"/>
</dbReference>
<dbReference type="EC" id="2.6.1.85" evidence="3"/>
<dbReference type="GO" id="GO:0000162">
    <property type="term" value="P:L-tryptophan biosynthetic process"/>
    <property type="evidence" value="ECO:0007669"/>
    <property type="project" value="TreeGrafter"/>
</dbReference>
<accession>A0A142BLZ5</accession>
<dbReference type="PRINTS" id="PR00096">
    <property type="entry name" value="GATASE"/>
</dbReference>
<keyword evidence="1" id="KW-0315">Glutamine amidotransferase</keyword>
<name>A0A142BLZ5_PSEO7</name>
<organism evidence="3">
    <name type="scientific">Pseudoalteromonas piscicida</name>
    <dbReference type="NCBI Taxonomy" id="43662"/>
    <lineage>
        <taxon>Bacteria</taxon>
        <taxon>Pseudomonadati</taxon>
        <taxon>Pseudomonadota</taxon>
        <taxon>Gammaproteobacteria</taxon>
        <taxon>Alteromonadales</taxon>
        <taxon>Pseudoalteromonadaceae</taxon>
        <taxon>Pseudoalteromonas</taxon>
    </lineage>
</organism>
<dbReference type="SUPFAM" id="SSF52317">
    <property type="entry name" value="Class I glutamine amidotransferase-like"/>
    <property type="match status" value="1"/>
</dbReference>
<keyword evidence="3" id="KW-0808">Transferase</keyword>
<dbReference type="GO" id="GO:0005829">
    <property type="term" value="C:cytosol"/>
    <property type="evidence" value="ECO:0007669"/>
    <property type="project" value="TreeGrafter"/>
</dbReference>
<dbReference type="NCBIfam" id="TIGR00566">
    <property type="entry name" value="trpG_papA"/>
    <property type="match status" value="1"/>
</dbReference>
<dbReference type="GO" id="GO:0004049">
    <property type="term" value="F:anthranilate synthase activity"/>
    <property type="evidence" value="ECO:0007669"/>
    <property type="project" value="TreeGrafter"/>
</dbReference>
<dbReference type="PROSITE" id="PS51273">
    <property type="entry name" value="GATASE_TYPE_1"/>
    <property type="match status" value="1"/>
</dbReference>
<reference evidence="3" key="2">
    <citation type="journal article" date="2016" name="Front. Microbiol.">
        <title>A Bacterial Quorum-Sensing Precursor Induces Mortality in the Marine Coccolithophore, Emiliania huxleyi.</title>
        <authorList>
            <person name="Harvey E.L."/>
            <person name="Deering R.W."/>
            <person name="Rowley D.C."/>
            <person name="El Gamal A."/>
            <person name="Schorn M."/>
            <person name="Moore B.S."/>
            <person name="Johnson M.D."/>
            <person name="Mincer T.J."/>
            <person name="Whalen K.E."/>
        </authorList>
    </citation>
    <scope>NUCLEOTIDE SEQUENCE</scope>
    <source>
        <strain evidence="3">A757</strain>
    </source>
</reference>
<dbReference type="PANTHER" id="PTHR43418:SF4">
    <property type="entry name" value="MULTIFUNCTIONAL TRYPTOPHAN BIOSYNTHESIS PROTEIN"/>
    <property type="match status" value="1"/>
</dbReference>
<protein>
    <submittedName>
        <fullName evidence="3">Para-aminobenzoate synthase amidotransferase component</fullName>
        <ecNumber evidence="3">2.6.1.85</ecNumber>
    </submittedName>
</protein>
<feature type="domain" description="Glutamine amidotransferase" evidence="2">
    <location>
        <begin position="3"/>
        <end position="191"/>
    </location>
</feature>
<dbReference type="InterPro" id="IPR029062">
    <property type="entry name" value="Class_I_gatase-like"/>
</dbReference>
<evidence type="ECO:0000256" key="1">
    <source>
        <dbReference type="ARBA" id="ARBA00022962"/>
    </source>
</evidence>
<reference evidence="3" key="1">
    <citation type="submission" date="2015-10" db="EMBL/GenBank/DDBJ databases">
        <authorList>
            <person name="Gilbert D.G."/>
        </authorList>
    </citation>
    <scope>NUCLEOTIDE SEQUENCE</scope>
    <source>
        <strain evidence="3">A757</strain>
    </source>
</reference>
<dbReference type="PANTHER" id="PTHR43418">
    <property type="entry name" value="MULTIFUNCTIONAL TRYPTOPHAN BIOSYNTHESIS PROTEIN-RELATED"/>
    <property type="match status" value="1"/>
</dbReference>
<dbReference type="AlphaFoldDB" id="A0A142BLZ5"/>
<dbReference type="FunFam" id="3.40.50.880:FF:000003">
    <property type="entry name" value="Anthranilate synthase component II"/>
    <property type="match status" value="1"/>
</dbReference>
<dbReference type="InterPro" id="IPR017926">
    <property type="entry name" value="GATASE"/>
</dbReference>
<evidence type="ECO:0000313" key="3">
    <source>
        <dbReference type="EMBL" id="AMP19716.1"/>
    </source>
</evidence>
<dbReference type="EMBL" id="KT879193">
    <property type="protein sequence ID" value="AMP19716.1"/>
    <property type="molecule type" value="Genomic_DNA"/>
</dbReference>
<dbReference type="PRINTS" id="PR00099">
    <property type="entry name" value="CPSGATASE"/>
</dbReference>
<keyword evidence="3" id="KW-0032">Aminotransferase</keyword>
<sequence length="207" mass="22470">MLVMIDNYDSFTYNLVHYFFALGQTVKVVRNDEITIDELAALKPSGLIISPGPFGPEQAGISCEAIEYFSRKIPILGICLGHQAIAHVFGAVVCHAQAPMHGKVKQITHDNSGLFSGLPSPLDIVRYHSLCVSSILPECLKVTALSVATPSGQAEVMALQHKYLPIFGLQFHPESIATERGLDMLRNWLVESGLVSPELDTANEVAA</sequence>
<dbReference type="InterPro" id="IPR050472">
    <property type="entry name" value="Anth_synth/Amidotransfase"/>
</dbReference>
<evidence type="ECO:0000259" key="2">
    <source>
        <dbReference type="Pfam" id="PF00117"/>
    </source>
</evidence>